<dbReference type="Proteomes" id="UP001283361">
    <property type="component" value="Unassembled WGS sequence"/>
</dbReference>
<organism evidence="1 2">
    <name type="scientific">Elysia crispata</name>
    <name type="common">lettuce slug</name>
    <dbReference type="NCBI Taxonomy" id="231223"/>
    <lineage>
        <taxon>Eukaryota</taxon>
        <taxon>Metazoa</taxon>
        <taxon>Spiralia</taxon>
        <taxon>Lophotrochozoa</taxon>
        <taxon>Mollusca</taxon>
        <taxon>Gastropoda</taxon>
        <taxon>Heterobranchia</taxon>
        <taxon>Euthyneura</taxon>
        <taxon>Panpulmonata</taxon>
        <taxon>Sacoglossa</taxon>
        <taxon>Placobranchoidea</taxon>
        <taxon>Plakobranchidae</taxon>
        <taxon>Elysia</taxon>
    </lineage>
</organism>
<reference evidence="1" key="1">
    <citation type="journal article" date="2023" name="G3 (Bethesda)">
        <title>A reference genome for the long-term kleptoplast-retaining sea slug Elysia crispata morphotype clarki.</title>
        <authorList>
            <person name="Eastman K.E."/>
            <person name="Pendleton A.L."/>
            <person name="Shaikh M.A."/>
            <person name="Suttiyut T."/>
            <person name="Ogas R."/>
            <person name="Tomko P."/>
            <person name="Gavelis G."/>
            <person name="Widhalm J.R."/>
            <person name="Wisecaver J.H."/>
        </authorList>
    </citation>
    <scope>NUCLEOTIDE SEQUENCE</scope>
    <source>
        <strain evidence="1">ECLA1</strain>
    </source>
</reference>
<comment type="caution">
    <text evidence="1">The sequence shown here is derived from an EMBL/GenBank/DDBJ whole genome shotgun (WGS) entry which is preliminary data.</text>
</comment>
<proteinExistence type="predicted"/>
<accession>A0AAE1E456</accession>
<evidence type="ECO:0000313" key="2">
    <source>
        <dbReference type="Proteomes" id="UP001283361"/>
    </source>
</evidence>
<gene>
    <name evidence="1" type="ORF">RRG08_061807</name>
</gene>
<name>A0AAE1E456_9GAST</name>
<keyword evidence="2" id="KW-1185">Reference proteome</keyword>
<dbReference type="EMBL" id="JAWDGP010001385">
    <property type="protein sequence ID" value="KAK3792193.1"/>
    <property type="molecule type" value="Genomic_DNA"/>
</dbReference>
<evidence type="ECO:0000313" key="1">
    <source>
        <dbReference type="EMBL" id="KAK3792193.1"/>
    </source>
</evidence>
<sequence>MRIARNMPKTRPAIIVFTQQDYTPLPVWLSLLTFNPLSLSPSPPPPKANRVAQELLVHKLRTLRIPDMHRNLQHRLSISLSK</sequence>
<dbReference type="AlphaFoldDB" id="A0AAE1E456"/>
<protein>
    <submittedName>
        <fullName evidence="1">Uncharacterized protein</fullName>
    </submittedName>
</protein>